<dbReference type="Pfam" id="PF01914">
    <property type="entry name" value="MarC"/>
    <property type="match status" value="1"/>
</dbReference>
<evidence type="ECO:0000256" key="5">
    <source>
        <dbReference type="ARBA" id="ARBA00022989"/>
    </source>
</evidence>
<comment type="subcellular location">
    <subcellularLocation>
        <location evidence="1 7">Cell membrane</location>
        <topology evidence="1 7">Multi-pass membrane protein</topology>
    </subcellularLocation>
</comment>
<dbReference type="PANTHER" id="PTHR33508">
    <property type="entry name" value="UPF0056 MEMBRANE PROTEIN YHCE"/>
    <property type="match status" value="1"/>
</dbReference>
<comment type="similarity">
    <text evidence="2 7">Belongs to the UPF0056 (MarC) family.</text>
</comment>
<evidence type="ECO:0000256" key="6">
    <source>
        <dbReference type="ARBA" id="ARBA00023136"/>
    </source>
</evidence>
<proteinExistence type="inferred from homology"/>
<dbReference type="AlphaFoldDB" id="A0AAD1FPH7"/>
<evidence type="ECO:0000313" key="9">
    <source>
        <dbReference type="Proteomes" id="UP000218676"/>
    </source>
</evidence>
<comment type="caution">
    <text evidence="7">Lacks conserved residue(s) required for the propagation of feature annotation.</text>
</comment>
<evidence type="ECO:0000256" key="7">
    <source>
        <dbReference type="RuleBase" id="RU362048"/>
    </source>
</evidence>
<accession>A0AAD1FPH7</accession>
<keyword evidence="5 7" id="KW-1133">Transmembrane helix</keyword>
<dbReference type="GO" id="GO:0005886">
    <property type="term" value="C:plasma membrane"/>
    <property type="evidence" value="ECO:0007669"/>
    <property type="project" value="UniProtKB-SubCell"/>
</dbReference>
<feature type="transmembrane region" description="Helical" evidence="7">
    <location>
        <begin position="43"/>
        <end position="61"/>
    </location>
</feature>
<dbReference type="InterPro" id="IPR002771">
    <property type="entry name" value="Multi_antbiot-R_MarC"/>
</dbReference>
<dbReference type="EMBL" id="AP018046">
    <property type="protein sequence ID" value="BAX55053.1"/>
    <property type="molecule type" value="Genomic_DNA"/>
</dbReference>
<feature type="transmembrane region" description="Helical" evidence="7">
    <location>
        <begin position="12"/>
        <end position="31"/>
    </location>
</feature>
<evidence type="ECO:0000313" key="8">
    <source>
        <dbReference type="EMBL" id="BAX55053.1"/>
    </source>
</evidence>
<evidence type="ECO:0000256" key="3">
    <source>
        <dbReference type="ARBA" id="ARBA00022475"/>
    </source>
</evidence>
<feature type="transmembrane region" description="Helical" evidence="7">
    <location>
        <begin position="73"/>
        <end position="92"/>
    </location>
</feature>
<sequence>MHDIGTMAVSAFMGFFAMMNPFANTAVFVGMTGGLPAKQVRAIAFKALVTAFAIIAAFSFLEKGIFEVFGITLPALRMAGGVLVFLVGYHMLQGNSSSMHSSQNASREIDNNPEQDIAISPLALPNTP</sequence>
<organism evidence="8 9">
    <name type="scientific">Photobacterium damsela subsp. piscicida</name>
    <name type="common">Pasteurella piscicida</name>
    <dbReference type="NCBI Taxonomy" id="38294"/>
    <lineage>
        <taxon>Bacteria</taxon>
        <taxon>Pseudomonadati</taxon>
        <taxon>Pseudomonadota</taxon>
        <taxon>Gammaproteobacteria</taxon>
        <taxon>Vibrionales</taxon>
        <taxon>Vibrionaceae</taxon>
        <taxon>Photobacterium</taxon>
    </lineage>
</organism>
<keyword evidence="6 7" id="KW-0472">Membrane</keyword>
<keyword evidence="3" id="KW-1003">Cell membrane</keyword>
<name>A0AAD1FPH7_PHODP</name>
<dbReference type="Proteomes" id="UP000218676">
    <property type="component" value="Chromosome 2"/>
</dbReference>
<evidence type="ECO:0000256" key="1">
    <source>
        <dbReference type="ARBA" id="ARBA00004651"/>
    </source>
</evidence>
<gene>
    <name evidence="8" type="ORF">PDPUS_2_00467</name>
</gene>
<reference evidence="9" key="1">
    <citation type="submission" date="2017-05" db="EMBL/GenBank/DDBJ databases">
        <title>Whole genome sequence of fish pathogenic bacteria, Photobacterium damselae subsp. piscicida, strain 91-197, isolated from hybrid striped bass (Morone sp.) in USA.</title>
        <authorList>
            <person name="Teru Y."/>
            <person name="Hikima J."/>
            <person name="Kono T."/>
            <person name="Sakai M."/>
            <person name="Takano T."/>
            <person name="Hawke J.P."/>
            <person name="Takeyama H."/>
            <person name="Aoki T."/>
        </authorList>
    </citation>
    <scope>NUCLEOTIDE SEQUENCE [LARGE SCALE GENOMIC DNA]</scope>
    <source>
        <strain evidence="9">91-197</strain>
    </source>
</reference>
<dbReference type="PANTHER" id="PTHR33508:SF1">
    <property type="entry name" value="UPF0056 MEMBRANE PROTEIN YHCE"/>
    <property type="match status" value="1"/>
</dbReference>
<keyword evidence="4 7" id="KW-0812">Transmembrane</keyword>
<protein>
    <recommendedName>
        <fullName evidence="7">UPF0056 membrane protein</fullName>
    </recommendedName>
</protein>
<evidence type="ECO:0000256" key="4">
    <source>
        <dbReference type="ARBA" id="ARBA00022692"/>
    </source>
</evidence>
<evidence type="ECO:0000256" key="2">
    <source>
        <dbReference type="ARBA" id="ARBA00009784"/>
    </source>
</evidence>